<reference evidence="1 2" key="1">
    <citation type="submission" date="2019-02" db="EMBL/GenBank/DDBJ databases">
        <title>Deep-cultivation of Planctomycetes and their phenomic and genomic characterization uncovers novel biology.</title>
        <authorList>
            <person name="Wiegand S."/>
            <person name="Jogler M."/>
            <person name="Boedeker C."/>
            <person name="Pinto D."/>
            <person name="Vollmers J."/>
            <person name="Rivas-Marin E."/>
            <person name="Kohn T."/>
            <person name="Peeters S.H."/>
            <person name="Heuer A."/>
            <person name="Rast P."/>
            <person name="Oberbeckmann S."/>
            <person name="Bunk B."/>
            <person name="Jeske O."/>
            <person name="Meyerdierks A."/>
            <person name="Storesund J.E."/>
            <person name="Kallscheuer N."/>
            <person name="Luecker S."/>
            <person name="Lage O.M."/>
            <person name="Pohl T."/>
            <person name="Merkel B.J."/>
            <person name="Hornburger P."/>
            <person name="Mueller R.-W."/>
            <person name="Bruemmer F."/>
            <person name="Labrenz M."/>
            <person name="Spormann A.M."/>
            <person name="Op den Camp H."/>
            <person name="Overmann J."/>
            <person name="Amann R."/>
            <person name="Jetten M.S.M."/>
            <person name="Mascher T."/>
            <person name="Medema M.H."/>
            <person name="Devos D.P."/>
            <person name="Kaster A.-K."/>
            <person name="Ovreas L."/>
            <person name="Rohde M."/>
            <person name="Galperin M.Y."/>
            <person name="Jogler C."/>
        </authorList>
    </citation>
    <scope>NUCLEOTIDE SEQUENCE [LARGE SCALE GENOMIC DNA]</scope>
    <source>
        <strain evidence="1 2">V22</strain>
    </source>
</reference>
<accession>A0A517T422</accession>
<keyword evidence="2" id="KW-1185">Reference proteome</keyword>
<name>A0A517T422_9PLAN</name>
<dbReference type="KEGG" id="chya:V22_03090"/>
<protein>
    <submittedName>
        <fullName evidence="1">Uncharacterized protein</fullName>
    </submittedName>
</protein>
<dbReference type="AlphaFoldDB" id="A0A517T422"/>
<dbReference type="EMBL" id="CP036316">
    <property type="protein sequence ID" value="QDT63109.1"/>
    <property type="molecule type" value="Genomic_DNA"/>
</dbReference>
<sequence>MPITTDATTAKYNNKCHDLYSEARRDNFFESISKKGRPGSGSAHSKFSAAVTTGSAYPGKRLAWCVADTSANGGGG</sequence>
<organism evidence="1 2">
    <name type="scientific">Calycomorphotria hydatis</name>
    <dbReference type="NCBI Taxonomy" id="2528027"/>
    <lineage>
        <taxon>Bacteria</taxon>
        <taxon>Pseudomonadati</taxon>
        <taxon>Planctomycetota</taxon>
        <taxon>Planctomycetia</taxon>
        <taxon>Planctomycetales</taxon>
        <taxon>Planctomycetaceae</taxon>
        <taxon>Calycomorphotria</taxon>
    </lineage>
</organism>
<gene>
    <name evidence="1" type="ORF">V22_03090</name>
</gene>
<evidence type="ECO:0000313" key="2">
    <source>
        <dbReference type="Proteomes" id="UP000319976"/>
    </source>
</evidence>
<dbReference type="Proteomes" id="UP000319976">
    <property type="component" value="Chromosome"/>
</dbReference>
<evidence type="ECO:0000313" key="1">
    <source>
        <dbReference type="EMBL" id="QDT63109.1"/>
    </source>
</evidence>
<proteinExistence type="predicted"/>